<feature type="region of interest" description="Disordered" evidence="1">
    <location>
        <begin position="1"/>
        <end position="27"/>
    </location>
</feature>
<dbReference type="KEGG" id="spar:SPRG_05047"/>
<dbReference type="STRING" id="695850.A0A067CUY8"/>
<dbReference type="RefSeq" id="XP_012198946.1">
    <property type="nucleotide sequence ID" value="XM_012343556.1"/>
</dbReference>
<dbReference type="VEuPathDB" id="FungiDB:SPRG_05047"/>
<name>A0A067CUY8_SAPPC</name>
<dbReference type="OMA" id="KMAEMHE"/>
<gene>
    <name evidence="2" type="ORF">SPRG_05047</name>
</gene>
<evidence type="ECO:0000313" key="3">
    <source>
        <dbReference type="Proteomes" id="UP000030745"/>
    </source>
</evidence>
<organism evidence="2 3">
    <name type="scientific">Saprolegnia parasitica (strain CBS 223.65)</name>
    <dbReference type="NCBI Taxonomy" id="695850"/>
    <lineage>
        <taxon>Eukaryota</taxon>
        <taxon>Sar</taxon>
        <taxon>Stramenopiles</taxon>
        <taxon>Oomycota</taxon>
        <taxon>Saprolegniomycetes</taxon>
        <taxon>Saprolegniales</taxon>
        <taxon>Saprolegniaceae</taxon>
        <taxon>Saprolegnia</taxon>
    </lineage>
</organism>
<evidence type="ECO:0000313" key="2">
    <source>
        <dbReference type="EMBL" id="KDO30336.1"/>
    </source>
</evidence>
<dbReference type="OrthoDB" id="75493at2759"/>
<evidence type="ECO:0000256" key="1">
    <source>
        <dbReference type="SAM" id="MobiDB-lite"/>
    </source>
</evidence>
<reference evidence="2 3" key="1">
    <citation type="journal article" date="2013" name="PLoS Genet.">
        <title>Distinctive expansion of potential virulence genes in the genome of the oomycete fish pathogen Saprolegnia parasitica.</title>
        <authorList>
            <person name="Jiang R.H."/>
            <person name="de Bruijn I."/>
            <person name="Haas B.J."/>
            <person name="Belmonte R."/>
            <person name="Lobach L."/>
            <person name="Christie J."/>
            <person name="van den Ackerveken G."/>
            <person name="Bottin A."/>
            <person name="Bulone V."/>
            <person name="Diaz-Moreno S.M."/>
            <person name="Dumas B."/>
            <person name="Fan L."/>
            <person name="Gaulin E."/>
            <person name="Govers F."/>
            <person name="Grenville-Briggs L.J."/>
            <person name="Horner N.R."/>
            <person name="Levin J.Z."/>
            <person name="Mammella M."/>
            <person name="Meijer H.J."/>
            <person name="Morris P."/>
            <person name="Nusbaum C."/>
            <person name="Oome S."/>
            <person name="Phillips A.J."/>
            <person name="van Rooyen D."/>
            <person name="Rzeszutek E."/>
            <person name="Saraiva M."/>
            <person name="Secombes C.J."/>
            <person name="Seidl M.F."/>
            <person name="Snel B."/>
            <person name="Stassen J.H."/>
            <person name="Sykes S."/>
            <person name="Tripathy S."/>
            <person name="van den Berg H."/>
            <person name="Vega-Arreguin J.C."/>
            <person name="Wawra S."/>
            <person name="Young S.K."/>
            <person name="Zeng Q."/>
            <person name="Dieguez-Uribeondo J."/>
            <person name="Russ C."/>
            <person name="Tyler B.M."/>
            <person name="van West P."/>
        </authorList>
    </citation>
    <scope>NUCLEOTIDE SEQUENCE [LARGE SCALE GENOMIC DNA]</scope>
    <source>
        <strain evidence="2 3">CBS 223.65</strain>
    </source>
</reference>
<protein>
    <recommendedName>
        <fullName evidence="4">BZIP domain-containing protein</fullName>
    </recommendedName>
</protein>
<dbReference type="EMBL" id="KK583202">
    <property type="protein sequence ID" value="KDO30336.1"/>
    <property type="molecule type" value="Genomic_DNA"/>
</dbReference>
<dbReference type="AlphaFoldDB" id="A0A067CUY8"/>
<keyword evidence="3" id="KW-1185">Reference proteome</keyword>
<evidence type="ECO:0008006" key="4">
    <source>
        <dbReference type="Google" id="ProtNLM"/>
    </source>
</evidence>
<dbReference type="GeneID" id="24127456"/>
<sequence>MATPSPPESDDSMQNDREARLKKDRLRKTKYRQEKMAEMHELKVTASALTLQLEQLKAQRSQHVRPRLPSLTSLHAPRLRLSWRYIADREKMRLEAAYADQTRLRNDLVTDLHRAFCLLQSQRRAPRKMLMDVRTEPRTAYTLPHHPLRRLETIQRLLQWQADHVTDAFVAHVLPNLDDDDDPAWTMELTPDGASVAYIETRSQGVVYASAGDVGAVLWQLETAQSRHTTVAPLDSDTVVVSSNDDDTTLLKRLVHRTAHGAARVLVVAQSVLADESSSYRIARKSVATWLVVDELPRGASDGPVSVYRSVQQAALEGPLDAYAEHLVATTATAEMRQHALARHFHCL</sequence>
<dbReference type="Proteomes" id="UP000030745">
    <property type="component" value="Unassembled WGS sequence"/>
</dbReference>
<accession>A0A067CUY8</accession>
<proteinExistence type="predicted"/>